<keyword evidence="4" id="KW-1185">Reference proteome</keyword>
<feature type="chain" id="PRO_5035946986" evidence="2">
    <location>
        <begin position="21"/>
        <end position="227"/>
    </location>
</feature>
<organism evidence="3 4">
    <name type="scientific">Caenorhabditis auriculariae</name>
    <dbReference type="NCBI Taxonomy" id="2777116"/>
    <lineage>
        <taxon>Eukaryota</taxon>
        <taxon>Metazoa</taxon>
        <taxon>Ecdysozoa</taxon>
        <taxon>Nematoda</taxon>
        <taxon>Chromadorea</taxon>
        <taxon>Rhabditida</taxon>
        <taxon>Rhabditina</taxon>
        <taxon>Rhabditomorpha</taxon>
        <taxon>Rhabditoidea</taxon>
        <taxon>Rhabditidae</taxon>
        <taxon>Peloderinae</taxon>
        <taxon>Caenorhabditis</taxon>
    </lineage>
</organism>
<protein>
    <submittedName>
        <fullName evidence="3">Uncharacterized protein</fullName>
    </submittedName>
</protein>
<feature type="signal peptide" evidence="2">
    <location>
        <begin position="1"/>
        <end position="20"/>
    </location>
</feature>
<dbReference type="Proteomes" id="UP000835052">
    <property type="component" value="Unassembled WGS sequence"/>
</dbReference>
<dbReference type="EMBL" id="CAJGYM010000007">
    <property type="protein sequence ID" value="CAD6188108.1"/>
    <property type="molecule type" value="Genomic_DNA"/>
</dbReference>
<keyword evidence="1" id="KW-1133">Transmembrane helix</keyword>
<keyword evidence="1" id="KW-0472">Membrane</keyword>
<evidence type="ECO:0000256" key="2">
    <source>
        <dbReference type="SAM" id="SignalP"/>
    </source>
</evidence>
<keyword evidence="2" id="KW-0732">Signal</keyword>
<proteinExistence type="predicted"/>
<name>A0A8S1H081_9PELO</name>
<gene>
    <name evidence="3" type="ORF">CAUJ_LOCUS4027</name>
</gene>
<sequence length="227" mass="23183">MADLVLSFAALAQSLGAVQATLAVGSSSPSAQPLALPTTTSQAAAVPALVTPAGLGLGSGSGVHARSGGLARSVAAPSHRGASTTAVPHLGGSSLLPGRTQAVHSLAQETPPCPVPLLGGASLLLGHAHDVHSLAQETPPILVTQARILRIFNLFILYVIISPFLALSPFIVMIVNLFLVRSKLSLESSTNLEVKLFDDVTVDVFCHGGTREVGEALRGRQKLGTAV</sequence>
<evidence type="ECO:0000313" key="3">
    <source>
        <dbReference type="EMBL" id="CAD6188108.1"/>
    </source>
</evidence>
<comment type="caution">
    <text evidence="3">The sequence shown here is derived from an EMBL/GenBank/DDBJ whole genome shotgun (WGS) entry which is preliminary data.</text>
</comment>
<evidence type="ECO:0000313" key="4">
    <source>
        <dbReference type="Proteomes" id="UP000835052"/>
    </source>
</evidence>
<reference evidence="3" key="1">
    <citation type="submission" date="2020-10" db="EMBL/GenBank/DDBJ databases">
        <authorList>
            <person name="Kikuchi T."/>
        </authorList>
    </citation>
    <scope>NUCLEOTIDE SEQUENCE</scope>
    <source>
        <strain evidence="3">NKZ352</strain>
    </source>
</reference>
<accession>A0A8S1H081</accession>
<feature type="transmembrane region" description="Helical" evidence="1">
    <location>
        <begin position="155"/>
        <end position="179"/>
    </location>
</feature>
<evidence type="ECO:0000256" key="1">
    <source>
        <dbReference type="SAM" id="Phobius"/>
    </source>
</evidence>
<dbReference type="AlphaFoldDB" id="A0A8S1H081"/>
<keyword evidence="1" id="KW-0812">Transmembrane</keyword>